<sequence>MANEFLLSKWKLWYKSLDVNHDGKISIEDVVESRSKFSDLHHLEGAKADQVKENFSKWWDEFVFRGNQGEISLDEFIGALSNDFVKDKSKFKAEMTRCFNIFFDVIDTNKDRSISEDEFLIAFKAYGHENVALDTKFFRAYNPKDGLVSLREIVDSWIDFVTSEDSSKESIVKKAFEGGV</sequence>
<evidence type="ECO:0000256" key="1">
    <source>
        <dbReference type="ARBA" id="ARBA00022837"/>
    </source>
</evidence>
<keyword evidence="1" id="KW-0106">Calcium</keyword>
<feature type="domain" description="EF-hand" evidence="2">
    <location>
        <begin position="94"/>
        <end position="129"/>
    </location>
</feature>
<keyword evidence="4" id="KW-1185">Reference proteome</keyword>
<proteinExistence type="predicted"/>
<protein>
    <recommendedName>
        <fullName evidence="2">EF-hand domain-containing protein</fullName>
    </recommendedName>
</protein>
<dbReference type="SUPFAM" id="SSF47473">
    <property type="entry name" value="EF-hand"/>
    <property type="match status" value="1"/>
</dbReference>
<comment type="caution">
    <text evidence="3">The sequence shown here is derived from an EMBL/GenBank/DDBJ whole genome shotgun (WGS) entry which is preliminary data.</text>
</comment>
<dbReference type="AlphaFoldDB" id="A0A9D3YXI5"/>
<dbReference type="GO" id="GO:0005509">
    <property type="term" value="F:calcium ion binding"/>
    <property type="evidence" value="ECO:0007669"/>
    <property type="project" value="InterPro"/>
</dbReference>
<dbReference type="InterPro" id="IPR011992">
    <property type="entry name" value="EF-hand-dom_pair"/>
</dbReference>
<organism evidence="3 4">
    <name type="scientific">Dreissena polymorpha</name>
    <name type="common">Zebra mussel</name>
    <name type="synonym">Mytilus polymorpha</name>
    <dbReference type="NCBI Taxonomy" id="45954"/>
    <lineage>
        <taxon>Eukaryota</taxon>
        <taxon>Metazoa</taxon>
        <taxon>Spiralia</taxon>
        <taxon>Lophotrochozoa</taxon>
        <taxon>Mollusca</taxon>
        <taxon>Bivalvia</taxon>
        <taxon>Autobranchia</taxon>
        <taxon>Heteroconchia</taxon>
        <taxon>Euheterodonta</taxon>
        <taxon>Imparidentia</taxon>
        <taxon>Neoheterodontei</taxon>
        <taxon>Myida</taxon>
        <taxon>Dreissenoidea</taxon>
        <taxon>Dreissenidae</taxon>
        <taxon>Dreissena</taxon>
    </lineage>
</organism>
<accession>A0A9D3YXI5</accession>
<dbReference type="PROSITE" id="PS50222">
    <property type="entry name" value="EF_HAND_2"/>
    <property type="match status" value="2"/>
</dbReference>
<dbReference type="EMBL" id="JAIWYP010000014">
    <property type="protein sequence ID" value="KAH3706229.1"/>
    <property type="molecule type" value="Genomic_DNA"/>
</dbReference>
<dbReference type="InterPro" id="IPR002048">
    <property type="entry name" value="EF_hand_dom"/>
</dbReference>
<gene>
    <name evidence="3" type="ORF">DPMN_065614</name>
</gene>
<dbReference type="PROSITE" id="PS00018">
    <property type="entry name" value="EF_HAND_1"/>
    <property type="match status" value="2"/>
</dbReference>
<dbReference type="InterPro" id="IPR018247">
    <property type="entry name" value="EF_Hand_1_Ca_BS"/>
</dbReference>
<dbReference type="Proteomes" id="UP000828390">
    <property type="component" value="Unassembled WGS sequence"/>
</dbReference>
<dbReference type="OrthoDB" id="427950at2759"/>
<reference evidence="3" key="1">
    <citation type="journal article" date="2019" name="bioRxiv">
        <title>The Genome of the Zebra Mussel, Dreissena polymorpha: A Resource for Invasive Species Research.</title>
        <authorList>
            <person name="McCartney M.A."/>
            <person name="Auch B."/>
            <person name="Kono T."/>
            <person name="Mallez S."/>
            <person name="Zhang Y."/>
            <person name="Obille A."/>
            <person name="Becker A."/>
            <person name="Abrahante J.E."/>
            <person name="Garbe J."/>
            <person name="Badalamenti J.P."/>
            <person name="Herman A."/>
            <person name="Mangelson H."/>
            <person name="Liachko I."/>
            <person name="Sullivan S."/>
            <person name="Sone E.D."/>
            <person name="Koren S."/>
            <person name="Silverstein K.A.T."/>
            <person name="Beckman K.B."/>
            <person name="Gohl D.M."/>
        </authorList>
    </citation>
    <scope>NUCLEOTIDE SEQUENCE</scope>
    <source>
        <strain evidence="3">Duluth1</strain>
        <tissue evidence="3">Whole animal</tissue>
    </source>
</reference>
<evidence type="ECO:0000313" key="4">
    <source>
        <dbReference type="Proteomes" id="UP000828390"/>
    </source>
</evidence>
<reference evidence="3" key="2">
    <citation type="submission" date="2020-11" db="EMBL/GenBank/DDBJ databases">
        <authorList>
            <person name="McCartney M.A."/>
            <person name="Auch B."/>
            <person name="Kono T."/>
            <person name="Mallez S."/>
            <person name="Becker A."/>
            <person name="Gohl D.M."/>
            <person name="Silverstein K.A.T."/>
            <person name="Koren S."/>
            <person name="Bechman K.B."/>
            <person name="Herman A."/>
            <person name="Abrahante J.E."/>
            <person name="Garbe J."/>
        </authorList>
    </citation>
    <scope>NUCLEOTIDE SEQUENCE</scope>
    <source>
        <strain evidence="3">Duluth1</strain>
        <tissue evidence="3">Whole animal</tissue>
    </source>
</reference>
<evidence type="ECO:0000259" key="2">
    <source>
        <dbReference type="PROSITE" id="PS50222"/>
    </source>
</evidence>
<dbReference type="Gene3D" id="1.10.238.10">
    <property type="entry name" value="EF-hand"/>
    <property type="match status" value="1"/>
</dbReference>
<name>A0A9D3YXI5_DREPO</name>
<evidence type="ECO:0000313" key="3">
    <source>
        <dbReference type="EMBL" id="KAH3706229.1"/>
    </source>
</evidence>
<feature type="domain" description="EF-hand" evidence="2">
    <location>
        <begin position="5"/>
        <end position="40"/>
    </location>
</feature>